<keyword evidence="2" id="KW-0812">Transmembrane</keyword>
<name>A0A1I0ZHC4_9CLOT</name>
<evidence type="ECO:0000256" key="2">
    <source>
        <dbReference type="SAM" id="Phobius"/>
    </source>
</evidence>
<gene>
    <name evidence="3" type="ORF">SAMN04488528_10212</name>
</gene>
<feature type="compositionally biased region" description="Low complexity" evidence="1">
    <location>
        <begin position="82"/>
        <end position="93"/>
    </location>
</feature>
<keyword evidence="2" id="KW-0472">Membrane</keyword>
<dbReference type="AlphaFoldDB" id="A0A1I0ZHC4"/>
<keyword evidence="2" id="KW-1133">Transmembrane helix</keyword>
<reference evidence="3 4" key="1">
    <citation type="submission" date="2016-10" db="EMBL/GenBank/DDBJ databases">
        <authorList>
            <person name="de Groot N.N."/>
        </authorList>
    </citation>
    <scope>NUCLEOTIDE SEQUENCE [LARGE SCALE GENOMIC DNA]</scope>
    <source>
        <strain evidence="3 4">DSM 12271</strain>
    </source>
</reference>
<evidence type="ECO:0000313" key="3">
    <source>
        <dbReference type="EMBL" id="SFB24807.1"/>
    </source>
</evidence>
<evidence type="ECO:0000256" key="1">
    <source>
        <dbReference type="SAM" id="MobiDB-lite"/>
    </source>
</evidence>
<dbReference type="Proteomes" id="UP000198619">
    <property type="component" value="Unassembled WGS sequence"/>
</dbReference>
<feature type="transmembrane region" description="Helical" evidence="2">
    <location>
        <begin position="52"/>
        <end position="68"/>
    </location>
</feature>
<accession>A0A1I0ZHC4</accession>
<dbReference type="EMBL" id="FOKI01000021">
    <property type="protein sequence ID" value="SFB24807.1"/>
    <property type="molecule type" value="Genomic_DNA"/>
</dbReference>
<feature type="transmembrane region" description="Helical" evidence="2">
    <location>
        <begin position="28"/>
        <end position="46"/>
    </location>
</feature>
<organism evidence="3 4">
    <name type="scientific">Clostridium frigidicarnis</name>
    <dbReference type="NCBI Taxonomy" id="84698"/>
    <lineage>
        <taxon>Bacteria</taxon>
        <taxon>Bacillati</taxon>
        <taxon>Bacillota</taxon>
        <taxon>Clostridia</taxon>
        <taxon>Eubacteriales</taxon>
        <taxon>Clostridiaceae</taxon>
        <taxon>Clostridium</taxon>
    </lineage>
</organism>
<protein>
    <submittedName>
        <fullName evidence="3">Uncharacterized protein</fullName>
    </submittedName>
</protein>
<proteinExistence type="predicted"/>
<keyword evidence="4" id="KW-1185">Reference proteome</keyword>
<sequence>MCYDIVKINILLERGMCMYNGRRSTGSLNKFITMAIVLGIIILLIIGLIHLIPYIVGLVLIIMAYKYVKNNIWYKFKRKSNNKNNNETIFTNKSNRSNKSDDFKVPDEFKNKKVVVDVEYRES</sequence>
<feature type="region of interest" description="Disordered" evidence="1">
    <location>
        <begin position="82"/>
        <end position="104"/>
    </location>
</feature>
<evidence type="ECO:0000313" key="4">
    <source>
        <dbReference type="Proteomes" id="UP000198619"/>
    </source>
</evidence>